<evidence type="ECO:0000313" key="2">
    <source>
        <dbReference type="EMBL" id="MBX53373.1"/>
    </source>
</evidence>
<accession>A0A2P2PF65</accession>
<reference evidence="2" key="1">
    <citation type="submission" date="2018-02" db="EMBL/GenBank/DDBJ databases">
        <title>Rhizophora mucronata_Transcriptome.</title>
        <authorList>
            <person name="Meera S.P."/>
            <person name="Sreeshan A."/>
            <person name="Augustine A."/>
        </authorList>
    </citation>
    <scope>NUCLEOTIDE SEQUENCE</scope>
    <source>
        <tissue evidence="2">Leaf</tissue>
    </source>
</reference>
<feature type="chain" id="PRO_5015138145" evidence="1">
    <location>
        <begin position="21"/>
        <end position="40"/>
    </location>
</feature>
<dbReference type="AlphaFoldDB" id="A0A2P2PF65"/>
<organism evidence="2">
    <name type="scientific">Rhizophora mucronata</name>
    <name type="common">Asiatic mangrove</name>
    <dbReference type="NCBI Taxonomy" id="61149"/>
    <lineage>
        <taxon>Eukaryota</taxon>
        <taxon>Viridiplantae</taxon>
        <taxon>Streptophyta</taxon>
        <taxon>Embryophyta</taxon>
        <taxon>Tracheophyta</taxon>
        <taxon>Spermatophyta</taxon>
        <taxon>Magnoliopsida</taxon>
        <taxon>eudicotyledons</taxon>
        <taxon>Gunneridae</taxon>
        <taxon>Pentapetalae</taxon>
        <taxon>rosids</taxon>
        <taxon>fabids</taxon>
        <taxon>Malpighiales</taxon>
        <taxon>Rhizophoraceae</taxon>
        <taxon>Rhizophora</taxon>
    </lineage>
</organism>
<protein>
    <submittedName>
        <fullName evidence="2">Uncharacterized protein</fullName>
    </submittedName>
</protein>
<dbReference type="EMBL" id="GGEC01072889">
    <property type="protein sequence ID" value="MBX53373.1"/>
    <property type="molecule type" value="Transcribed_RNA"/>
</dbReference>
<keyword evidence="1" id="KW-0732">Signal</keyword>
<name>A0A2P2PF65_RHIMU</name>
<evidence type="ECO:0000256" key="1">
    <source>
        <dbReference type="SAM" id="SignalP"/>
    </source>
</evidence>
<proteinExistence type="predicted"/>
<sequence length="40" mass="4664">MLHPARELFLISMCISHVLVSSTFVVVERLEDVYENKILM</sequence>
<feature type="signal peptide" evidence="1">
    <location>
        <begin position="1"/>
        <end position="20"/>
    </location>
</feature>